<accession>A0ABX2MZE8</accession>
<feature type="compositionally biased region" description="Basic and acidic residues" evidence="1">
    <location>
        <begin position="103"/>
        <end position="139"/>
    </location>
</feature>
<gene>
    <name evidence="2" type="ORF">HUO14_02600</name>
</gene>
<evidence type="ECO:0000313" key="2">
    <source>
        <dbReference type="EMBL" id="NVD26794.1"/>
    </source>
</evidence>
<dbReference type="Proteomes" id="UP000652427">
    <property type="component" value="Unassembled WGS sequence"/>
</dbReference>
<sequence length="145" mass="15618">MSSRNGSYASKVDKMPRAKLTTPIERAKAGNSTPKSISVKAAPSPTSARPAFEGNKAKSLAQKARNAKQQFQPSPARAPQPRGMGENSVNWQAHISRANAMREQVEGPKRQAVKPPKDLASKAKKAAREYRAASPDLDKGQSPSR</sequence>
<dbReference type="RefSeq" id="WP_176278315.1">
    <property type="nucleotide sequence ID" value="NZ_JABWMH010000001.1"/>
</dbReference>
<keyword evidence="3" id="KW-1185">Reference proteome</keyword>
<reference evidence="2 3" key="1">
    <citation type="submission" date="2020-06" db="EMBL/GenBank/DDBJ databases">
        <authorList>
            <person name="Kim S.-J."/>
            <person name="Park S.-J."/>
        </authorList>
    </citation>
    <scope>NUCLEOTIDE SEQUENCE [LARGE SCALE GENOMIC DNA]</scope>
    <source>
        <strain evidence="2 3">SW-151</strain>
    </source>
</reference>
<proteinExistence type="predicted"/>
<comment type="caution">
    <text evidence="2">The sequence shown here is derived from an EMBL/GenBank/DDBJ whole genome shotgun (WGS) entry which is preliminary data.</text>
</comment>
<feature type="region of interest" description="Disordered" evidence="1">
    <location>
        <begin position="1"/>
        <end position="145"/>
    </location>
</feature>
<dbReference type="EMBL" id="JABWMH010000001">
    <property type="protein sequence ID" value="NVD26794.1"/>
    <property type="molecule type" value="Genomic_DNA"/>
</dbReference>
<name>A0ABX2MZE8_9SPHN</name>
<protein>
    <submittedName>
        <fullName evidence="2">Uncharacterized protein</fullName>
    </submittedName>
</protein>
<evidence type="ECO:0000256" key="1">
    <source>
        <dbReference type="SAM" id="MobiDB-lite"/>
    </source>
</evidence>
<evidence type="ECO:0000313" key="3">
    <source>
        <dbReference type="Proteomes" id="UP000652427"/>
    </source>
</evidence>
<organism evidence="2 3">
    <name type="scientific">Parasphingorhabdus flavimaris</name>
    <dbReference type="NCBI Taxonomy" id="266812"/>
    <lineage>
        <taxon>Bacteria</taxon>
        <taxon>Pseudomonadati</taxon>
        <taxon>Pseudomonadota</taxon>
        <taxon>Alphaproteobacteria</taxon>
        <taxon>Sphingomonadales</taxon>
        <taxon>Sphingomonadaceae</taxon>
        <taxon>Parasphingorhabdus</taxon>
    </lineage>
</organism>